<reference evidence="2 3" key="1">
    <citation type="submission" date="2019-12" db="EMBL/GenBank/DDBJ databases">
        <title>Mucilaginibacter sp. HME9299 genome sequencing and assembly.</title>
        <authorList>
            <person name="Kang H."/>
            <person name="Kim H."/>
            <person name="Joh K."/>
        </authorList>
    </citation>
    <scope>NUCLEOTIDE SEQUENCE [LARGE SCALE GENOMIC DNA]</scope>
    <source>
        <strain evidence="2 3">HME9299</strain>
    </source>
</reference>
<dbReference type="EMBL" id="WQLA01000007">
    <property type="protein sequence ID" value="MVN92765.1"/>
    <property type="molecule type" value="Genomic_DNA"/>
</dbReference>
<dbReference type="RefSeq" id="WP_157543081.1">
    <property type="nucleotide sequence ID" value="NZ_WQLA01000007.1"/>
</dbReference>
<evidence type="ECO:0000313" key="2">
    <source>
        <dbReference type="EMBL" id="MVN92765.1"/>
    </source>
</evidence>
<keyword evidence="3" id="KW-1185">Reference proteome</keyword>
<feature type="region of interest" description="Disordered" evidence="1">
    <location>
        <begin position="1"/>
        <end position="42"/>
    </location>
</feature>
<comment type="caution">
    <text evidence="2">The sequence shown here is derived from an EMBL/GenBank/DDBJ whole genome shotgun (WGS) entry which is preliminary data.</text>
</comment>
<protein>
    <submittedName>
        <fullName evidence="2">Uncharacterized protein</fullName>
    </submittedName>
</protein>
<proteinExistence type="predicted"/>
<dbReference type="AlphaFoldDB" id="A0A6I4IC00"/>
<sequence>MEAENTTPINEEENQKASTRNAEDTELGNAHDVENKDAGEMEAWQHAYDASTPSYELNVDVGIADKTEEGEE</sequence>
<feature type="compositionally biased region" description="Basic and acidic residues" evidence="1">
    <location>
        <begin position="29"/>
        <end position="39"/>
    </location>
</feature>
<accession>A0A6I4IC00</accession>
<name>A0A6I4IC00_9SPHI</name>
<dbReference type="Proteomes" id="UP000434850">
    <property type="component" value="Unassembled WGS sequence"/>
</dbReference>
<evidence type="ECO:0000313" key="3">
    <source>
        <dbReference type="Proteomes" id="UP000434850"/>
    </source>
</evidence>
<organism evidence="2 3">
    <name type="scientific">Mucilaginibacter aquatilis</name>
    <dbReference type="NCBI Taxonomy" id="1517760"/>
    <lineage>
        <taxon>Bacteria</taxon>
        <taxon>Pseudomonadati</taxon>
        <taxon>Bacteroidota</taxon>
        <taxon>Sphingobacteriia</taxon>
        <taxon>Sphingobacteriales</taxon>
        <taxon>Sphingobacteriaceae</taxon>
        <taxon>Mucilaginibacter</taxon>
    </lineage>
</organism>
<gene>
    <name evidence="2" type="ORF">GO816_16640</name>
</gene>
<evidence type="ECO:0000256" key="1">
    <source>
        <dbReference type="SAM" id="MobiDB-lite"/>
    </source>
</evidence>